<accession>A0AAE3L3X8</accession>
<evidence type="ECO:0000313" key="3">
    <source>
        <dbReference type="EMBL" id="MCR1899013.1"/>
    </source>
</evidence>
<gene>
    <name evidence="3" type="ORF">NSA47_08445</name>
</gene>
<dbReference type="SUPFAM" id="SSF56300">
    <property type="entry name" value="Metallo-dependent phosphatases"/>
    <property type="match status" value="1"/>
</dbReference>
<dbReference type="SMART" id="SM00854">
    <property type="entry name" value="PGA_cap"/>
    <property type="match status" value="1"/>
</dbReference>
<dbReference type="EMBL" id="JANKAS010000006">
    <property type="protein sequence ID" value="MCR1899013.1"/>
    <property type="molecule type" value="Genomic_DNA"/>
</dbReference>
<proteinExistence type="inferred from homology"/>
<keyword evidence="4" id="KW-1185">Reference proteome</keyword>
<dbReference type="CDD" id="cd07381">
    <property type="entry name" value="MPP_CapA"/>
    <property type="match status" value="1"/>
</dbReference>
<dbReference type="AlphaFoldDB" id="A0AAE3L3X8"/>
<dbReference type="PANTHER" id="PTHR33393">
    <property type="entry name" value="POLYGLUTAMINE SYNTHESIS ACCESSORY PROTEIN RV0574C-RELATED"/>
    <property type="match status" value="1"/>
</dbReference>
<feature type="domain" description="Capsule synthesis protein CapA" evidence="2">
    <location>
        <begin position="57"/>
        <end position="309"/>
    </location>
</feature>
<dbReference type="PANTHER" id="PTHR33393:SF12">
    <property type="entry name" value="CAPSULE BIOSYNTHESIS PROTEIN CAPA"/>
    <property type="match status" value="1"/>
</dbReference>
<dbReference type="InterPro" id="IPR019079">
    <property type="entry name" value="Capsule_synth_CapA"/>
</dbReference>
<name>A0AAE3L3X8_9FIRM</name>
<dbReference type="Gene3D" id="3.60.21.10">
    <property type="match status" value="1"/>
</dbReference>
<evidence type="ECO:0000313" key="4">
    <source>
        <dbReference type="Proteomes" id="UP001205748"/>
    </source>
</evidence>
<organism evidence="3 4">
    <name type="scientific">Irregularibacter muris</name>
    <dbReference type="NCBI Taxonomy" id="1796619"/>
    <lineage>
        <taxon>Bacteria</taxon>
        <taxon>Bacillati</taxon>
        <taxon>Bacillota</taxon>
        <taxon>Clostridia</taxon>
        <taxon>Eubacteriales</taxon>
        <taxon>Eubacteriaceae</taxon>
        <taxon>Irregularibacter</taxon>
    </lineage>
</organism>
<comment type="caution">
    <text evidence="3">The sequence shown here is derived from an EMBL/GenBank/DDBJ whole genome shotgun (WGS) entry which is preliminary data.</text>
</comment>
<dbReference type="Proteomes" id="UP001205748">
    <property type="component" value="Unassembled WGS sequence"/>
</dbReference>
<evidence type="ECO:0000256" key="1">
    <source>
        <dbReference type="ARBA" id="ARBA00005662"/>
    </source>
</evidence>
<comment type="similarity">
    <text evidence="1">Belongs to the CapA family.</text>
</comment>
<dbReference type="InterPro" id="IPR029052">
    <property type="entry name" value="Metallo-depent_PP-like"/>
</dbReference>
<dbReference type="PROSITE" id="PS51257">
    <property type="entry name" value="PROKAR_LIPOPROTEIN"/>
    <property type="match status" value="1"/>
</dbReference>
<sequence length="408" mass="46537">MMDFMRKISKKRILLFILILSLAILWTGCGMKDIGQESPQNSEETPREEIPRIEEITMAAVGDIMVHSPQFEAAYVGGEEKYDFYPTFQPIEKYIQETDIAVANLETTFAGEDKGYTGYPMFNSPEQLGKALKQTGFDVITTANNHSLDRRSQGVKSTLDFLDQEGLDYTGTARSQEERDRILIKEVKNVKIAFLAYTYGTNGIPLPEDEPYLVNLIDKTQIEEDIQRAKAENPDIIVASMHFGVEYQRTPNDEQKELVDFLAQQGVDVILGSHPHVIQPMEIKNVVTAEGEEKEVFVIYSMGNFISNQRDRYTDSGLILQMGFEKNFKTNKTVLKQVEYIPTWVNKTSTGGKLYYEVVAVEEAMKQYENNESKLISKEGYNLLQRTWNDTTSHLEQENAKMVLKPLE</sequence>
<evidence type="ECO:0000259" key="2">
    <source>
        <dbReference type="SMART" id="SM00854"/>
    </source>
</evidence>
<reference evidence="3" key="1">
    <citation type="submission" date="2022-07" db="EMBL/GenBank/DDBJ databases">
        <title>Enhanced cultured diversity of the mouse gut microbiota enables custom-made synthetic communities.</title>
        <authorList>
            <person name="Afrizal A."/>
        </authorList>
    </citation>
    <scope>NUCLEOTIDE SEQUENCE</scope>
    <source>
        <strain evidence="3">DSM 28593</strain>
    </source>
</reference>
<dbReference type="Pfam" id="PF09587">
    <property type="entry name" value="PGA_cap"/>
    <property type="match status" value="1"/>
</dbReference>
<protein>
    <submittedName>
        <fullName evidence="3">CapA family protein</fullName>
    </submittedName>
</protein>
<dbReference type="InterPro" id="IPR052169">
    <property type="entry name" value="CW_Biosynth-Accessory"/>
</dbReference>